<dbReference type="FunFam" id="1.25.40.10:FF:000285">
    <property type="entry name" value="Pentatricopeptide repeat-containing protein, chloroplastic"/>
    <property type="match status" value="2"/>
</dbReference>
<dbReference type="GO" id="GO:0009451">
    <property type="term" value="P:RNA modification"/>
    <property type="evidence" value="ECO:0007669"/>
    <property type="project" value="InterPro"/>
</dbReference>
<name>A0A8T2TKX8_CERRI</name>
<dbReference type="PROSITE" id="PS51375">
    <property type="entry name" value="PPR"/>
    <property type="match status" value="5"/>
</dbReference>
<comment type="caution">
    <text evidence="3">The sequence shown here is derived from an EMBL/GenBank/DDBJ whole genome shotgun (WGS) entry which is preliminary data.</text>
</comment>
<dbReference type="FunFam" id="1.25.40.10:FF:000031">
    <property type="entry name" value="Pentatricopeptide repeat-containing protein mitochondrial"/>
    <property type="match status" value="1"/>
</dbReference>
<dbReference type="InterPro" id="IPR011990">
    <property type="entry name" value="TPR-like_helical_dom_sf"/>
</dbReference>
<dbReference type="PANTHER" id="PTHR47926">
    <property type="entry name" value="PENTATRICOPEPTIDE REPEAT-CONTAINING PROTEIN"/>
    <property type="match status" value="1"/>
</dbReference>
<dbReference type="Pfam" id="PF01535">
    <property type="entry name" value="PPR"/>
    <property type="match status" value="4"/>
</dbReference>
<dbReference type="InterPro" id="IPR002885">
    <property type="entry name" value="PPR_rpt"/>
</dbReference>
<feature type="repeat" description="PPR" evidence="2">
    <location>
        <begin position="90"/>
        <end position="124"/>
    </location>
</feature>
<dbReference type="Proteomes" id="UP000825935">
    <property type="component" value="Chromosome 12"/>
</dbReference>
<feature type="repeat" description="PPR" evidence="2">
    <location>
        <begin position="263"/>
        <end position="293"/>
    </location>
</feature>
<dbReference type="FunFam" id="1.25.40.10:FF:000158">
    <property type="entry name" value="pentatricopeptide repeat-containing protein At2g33680"/>
    <property type="match status" value="1"/>
</dbReference>
<dbReference type="AlphaFoldDB" id="A0A8T2TKX8"/>
<proteinExistence type="predicted"/>
<dbReference type="SUPFAM" id="SSF48452">
    <property type="entry name" value="TPR-like"/>
    <property type="match status" value="1"/>
</dbReference>
<keyword evidence="4" id="KW-1185">Reference proteome</keyword>
<evidence type="ECO:0008006" key="5">
    <source>
        <dbReference type="Google" id="ProtNLM"/>
    </source>
</evidence>
<feature type="repeat" description="PPR" evidence="2">
    <location>
        <begin position="192"/>
        <end position="226"/>
    </location>
</feature>
<reference evidence="3" key="1">
    <citation type="submission" date="2021-08" db="EMBL/GenBank/DDBJ databases">
        <title>WGS assembly of Ceratopteris richardii.</title>
        <authorList>
            <person name="Marchant D.B."/>
            <person name="Chen G."/>
            <person name="Jenkins J."/>
            <person name="Shu S."/>
            <person name="Leebens-Mack J."/>
            <person name="Grimwood J."/>
            <person name="Schmutz J."/>
            <person name="Soltis P."/>
            <person name="Soltis D."/>
            <person name="Chen Z.-H."/>
        </authorList>
    </citation>
    <scope>NUCLEOTIDE SEQUENCE</scope>
    <source>
        <strain evidence="3">Whitten #5841</strain>
        <tissue evidence="3">Leaf</tissue>
    </source>
</reference>
<dbReference type="GO" id="GO:0048731">
    <property type="term" value="P:system development"/>
    <property type="evidence" value="ECO:0007669"/>
    <property type="project" value="UniProtKB-ARBA"/>
</dbReference>
<protein>
    <recommendedName>
        <fullName evidence="5">Pentatricopeptide repeat-containing protein</fullName>
    </recommendedName>
</protein>
<dbReference type="PANTHER" id="PTHR47926:SF425">
    <property type="entry name" value="REPEAT (TPR)-LIKE SUPERFAMILY PROTEIN, PUTATIVE-RELATED"/>
    <property type="match status" value="1"/>
</dbReference>
<dbReference type="EMBL" id="CM035417">
    <property type="protein sequence ID" value="KAH7423988.1"/>
    <property type="molecule type" value="Genomic_DNA"/>
</dbReference>
<dbReference type="Pfam" id="PF13041">
    <property type="entry name" value="PPR_2"/>
    <property type="match status" value="3"/>
</dbReference>
<dbReference type="InterPro" id="IPR046960">
    <property type="entry name" value="PPR_At4g14850-like_plant"/>
</dbReference>
<feature type="repeat" description="PPR" evidence="2">
    <location>
        <begin position="294"/>
        <end position="328"/>
    </location>
</feature>
<keyword evidence="1" id="KW-0677">Repeat</keyword>
<dbReference type="GO" id="GO:0003723">
    <property type="term" value="F:RNA binding"/>
    <property type="evidence" value="ECO:0007669"/>
    <property type="project" value="InterPro"/>
</dbReference>
<dbReference type="EMBL" id="CM035417">
    <property type="protein sequence ID" value="KAH7423987.1"/>
    <property type="molecule type" value="Genomic_DNA"/>
</dbReference>
<sequence>MSITSAETIDEHDDYSGSPRKYDDVALVSLLKDCARQKQVPRGRKLHVKILKSNLLHRNIFIGNTLIFMYAKCGALAKAQQVFDELPFHTLVSWTALITGFSQYGLDETAIATLEQMQEKGFFPDEWAFASTLKACAGIAAAEKGFQIHADSIRCGFLGDNIVLGGALVDMYAKCGALAKAQQVFDELPQRGVVSWNALITGYCQHGHGQEAIECFERMQADGLSPDGLTYSCVLKACGSIGSTKKSIELHTEIARIRLLENDTVTGNALVDAYAKCGAISKAKEVFDNLLFKNVVSWTALIIGYCQCGYENEAVSYFENMKCDGLSPDSVTLACMLQACGSMRAADLGGEIHGEIIRNGLLARDVVLGNMLVDMYMKCGALMKARQTFDKLLFHDLVSWNVLIAGYCEHGKAEEALACFDELIQHNQLCPDNITFALVLRACLMAGNVDKGKAIYDNISSSYGMIPTLEHNSYMVDLFGRAGQFDRAMSIMEKIACSDRLPAWLALLGSCLQWGNKKLGRVAFESLVQLDDAFTDVCFCISRIYKNASMWKNAEEIEMIRECKESRKCCIEYGKVHGFISLDREGI</sequence>
<dbReference type="OrthoDB" id="424777at2759"/>
<dbReference type="NCBIfam" id="TIGR00756">
    <property type="entry name" value="PPR"/>
    <property type="match status" value="4"/>
</dbReference>
<accession>A0A8T2TKX8</accession>
<feature type="repeat" description="PPR" evidence="2">
    <location>
        <begin position="396"/>
        <end position="430"/>
    </location>
</feature>
<gene>
    <name evidence="3" type="ORF">KP509_12G084400</name>
</gene>
<evidence type="ECO:0000313" key="3">
    <source>
        <dbReference type="EMBL" id="KAH7423987.1"/>
    </source>
</evidence>
<organism evidence="3 4">
    <name type="scientific">Ceratopteris richardii</name>
    <name type="common">Triangle waterfern</name>
    <dbReference type="NCBI Taxonomy" id="49495"/>
    <lineage>
        <taxon>Eukaryota</taxon>
        <taxon>Viridiplantae</taxon>
        <taxon>Streptophyta</taxon>
        <taxon>Embryophyta</taxon>
        <taxon>Tracheophyta</taxon>
        <taxon>Polypodiopsida</taxon>
        <taxon>Polypodiidae</taxon>
        <taxon>Polypodiales</taxon>
        <taxon>Pteridineae</taxon>
        <taxon>Pteridaceae</taxon>
        <taxon>Parkerioideae</taxon>
        <taxon>Ceratopteris</taxon>
    </lineage>
</organism>
<dbReference type="Gene3D" id="1.25.40.10">
    <property type="entry name" value="Tetratricopeptide repeat domain"/>
    <property type="match status" value="5"/>
</dbReference>
<evidence type="ECO:0000313" key="4">
    <source>
        <dbReference type="Proteomes" id="UP000825935"/>
    </source>
</evidence>
<evidence type="ECO:0000256" key="1">
    <source>
        <dbReference type="ARBA" id="ARBA00022737"/>
    </source>
</evidence>
<evidence type="ECO:0000256" key="2">
    <source>
        <dbReference type="PROSITE-ProRule" id="PRU00708"/>
    </source>
</evidence>